<evidence type="ECO:0000256" key="2">
    <source>
        <dbReference type="ARBA" id="ARBA00022679"/>
    </source>
</evidence>
<dbReference type="Gene3D" id="3.40.50.11350">
    <property type="match status" value="1"/>
</dbReference>
<dbReference type="InParanoid" id="H2YFV1"/>
<dbReference type="Ensembl" id="ENSCSAVT00000004262.1">
    <property type="protein sequence ID" value="ENSCSAVP00000004199.1"/>
    <property type="gene ID" value="ENSCSAVG00000002475.1"/>
</dbReference>
<sequence length="206" mass="23650">MVHALEWYDKYQLKMFGSNVPTSFVRNIYIATDDDSIFSEAKQKYPNINFITNGMITKKAAVNSRYSDDGLVGIVADVRVLSHCDYVVCTMSSNVCRLVYELMQTLHTDASKRLHSLDKSYYFIGQWMHLQIAMYNYTKTPGTKEIDIQAGDHLNSDSRIISGVTTWRGTNLRTWKTGRYHTHMVREYSVAAPYSLLPPIDDDSEH</sequence>
<feature type="domain" description="GT23" evidence="4">
    <location>
        <begin position="1"/>
        <end position="117"/>
    </location>
</feature>
<evidence type="ECO:0000259" key="4">
    <source>
        <dbReference type="PROSITE" id="PS51659"/>
    </source>
</evidence>
<dbReference type="GO" id="GO:0006487">
    <property type="term" value="P:protein N-linked glycosylation"/>
    <property type="evidence" value="ECO:0007669"/>
    <property type="project" value="TreeGrafter"/>
</dbReference>
<keyword evidence="2 3" id="KW-0808">Transferase</keyword>
<dbReference type="Pfam" id="PF19745">
    <property type="entry name" value="FUT8_N_cat"/>
    <property type="match status" value="1"/>
</dbReference>
<evidence type="ECO:0000313" key="6">
    <source>
        <dbReference type="Proteomes" id="UP000007875"/>
    </source>
</evidence>
<dbReference type="eggNOG" id="KOG3705">
    <property type="taxonomic scope" value="Eukaryota"/>
</dbReference>
<protein>
    <recommendedName>
        <fullName evidence="4">GT23 domain-containing protein</fullName>
    </recommendedName>
</protein>
<dbReference type="PROSITE" id="PS51659">
    <property type="entry name" value="GT23"/>
    <property type="match status" value="1"/>
</dbReference>
<dbReference type="PANTHER" id="PTHR13132:SF29">
    <property type="entry name" value="ALPHA-(1,6)-FUCOSYLTRANSFERASE"/>
    <property type="match status" value="1"/>
</dbReference>
<reference evidence="6" key="1">
    <citation type="submission" date="2003-08" db="EMBL/GenBank/DDBJ databases">
        <authorList>
            <person name="Birren B."/>
            <person name="Nusbaum C."/>
            <person name="Abebe A."/>
            <person name="Abouelleil A."/>
            <person name="Adekoya E."/>
            <person name="Ait-zahra M."/>
            <person name="Allen N."/>
            <person name="Allen T."/>
            <person name="An P."/>
            <person name="Anderson M."/>
            <person name="Anderson S."/>
            <person name="Arachchi H."/>
            <person name="Armbruster J."/>
            <person name="Bachantsang P."/>
            <person name="Baldwin J."/>
            <person name="Barry A."/>
            <person name="Bayul T."/>
            <person name="Blitshsteyn B."/>
            <person name="Bloom T."/>
            <person name="Blye J."/>
            <person name="Boguslavskiy L."/>
            <person name="Borowsky M."/>
            <person name="Boukhgalter B."/>
            <person name="Brunache A."/>
            <person name="Butler J."/>
            <person name="Calixte N."/>
            <person name="Calvo S."/>
            <person name="Camarata J."/>
            <person name="Campo K."/>
            <person name="Chang J."/>
            <person name="Cheshatsang Y."/>
            <person name="Citroen M."/>
            <person name="Collymore A."/>
            <person name="Considine T."/>
            <person name="Cook A."/>
            <person name="Cooke P."/>
            <person name="Corum B."/>
            <person name="Cuomo C."/>
            <person name="David R."/>
            <person name="Dawoe T."/>
            <person name="Degray S."/>
            <person name="Dodge S."/>
            <person name="Dooley K."/>
            <person name="Dorje P."/>
            <person name="Dorjee K."/>
            <person name="Dorris L."/>
            <person name="Duffey N."/>
            <person name="Dupes A."/>
            <person name="Elkins T."/>
            <person name="Engels R."/>
            <person name="Erickson J."/>
            <person name="Farina A."/>
            <person name="Faro S."/>
            <person name="Ferreira P."/>
            <person name="Fischer H."/>
            <person name="Fitzgerald M."/>
            <person name="Foley K."/>
            <person name="Gage D."/>
            <person name="Galagan J."/>
            <person name="Gearin G."/>
            <person name="Gnerre S."/>
            <person name="Gnirke A."/>
            <person name="Goyette A."/>
            <person name="Graham J."/>
            <person name="Grandbois E."/>
            <person name="Gyaltsen K."/>
            <person name="Hafez N."/>
            <person name="Hagopian D."/>
            <person name="Hagos B."/>
            <person name="Hall J."/>
            <person name="Hatcher B."/>
            <person name="Heller A."/>
            <person name="Higgins H."/>
            <person name="Honan T."/>
            <person name="Horn A."/>
            <person name="Houde N."/>
            <person name="Hughes L."/>
            <person name="Hulme W."/>
            <person name="Husby E."/>
            <person name="Iliev I."/>
            <person name="Jaffe D."/>
            <person name="Jones C."/>
            <person name="Kamal M."/>
            <person name="Kamat A."/>
            <person name="Kamvysselis M."/>
            <person name="Karlsson E."/>
            <person name="Kells C."/>
            <person name="Kieu A."/>
            <person name="Kisner P."/>
            <person name="Kodira C."/>
            <person name="Kulbokas E."/>
            <person name="Labutti K."/>
            <person name="Lama D."/>
            <person name="Landers T."/>
            <person name="Leger J."/>
            <person name="Levine S."/>
            <person name="Lewis D."/>
            <person name="Lewis T."/>
            <person name="Lindblad-toh K."/>
            <person name="Liu X."/>
            <person name="Lokyitsang T."/>
            <person name="Lokyitsang Y."/>
            <person name="Lucien O."/>
            <person name="Lui A."/>
            <person name="Ma L.J."/>
            <person name="Mabbitt R."/>
            <person name="Macdonald J."/>
            <person name="Maclean C."/>
            <person name="Major J."/>
            <person name="Manning J."/>
            <person name="Marabella R."/>
            <person name="Maru K."/>
            <person name="Matthews C."/>
            <person name="Mauceli E."/>
            <person name="Mccarthy M."/>
            <person name="Mcdonough S."/>
            <person name="Mcghee T."/>
            <person name="Meldrim J."/>
            <person name="Meneus L."/>
            <person name="Mesirov J."/>
            <person name="Mihalev A."/>
            <person name="Mihova T."/>
            <person name="Mikkelsen T."/>
            <person name="Mlenga V."/>
            <person name="Moru K."/>
            <person name="Mozes J."/>
            <person name="Mulrain L."/>
            <person name="Munson G."/>
            <person name="Naylor J."/>
            <person name="Newes C."/>
            <person name="Nguyen C."/>
            <person name="Nguyen N."/>
            <person name="Nguyen T."/>
            <person name="Nicol R."/>
            <person name="Nielsen C."/>
            <person name="Nizzari M."/>
            <person name="Norbu C."/>
            <person name="Norbu N."/>
            <person name="O'donnell P."/>
            <person name="Okoawo O."/>
            <person name="O'leary S."/>
            <person name="Omotosho B."/>
            <person name="O'neill K."/>
            <person name="Osman S."/>
            <person name="Parker S."/>
            <person name="Perrin D."/>
            <person name="Phunkhang P."/>
            <person name="Piqani B."/>
            <person name="Purcell S."/>
            <person name="Rachupka T."/>
            <person name="Ramasamy U."/>
            <person name="Rameau R."/>
            <person name="Ray V."/>
            <person name="Raymond C."/>
            <person name="Retta R."/>
            <person name="Richardson S."/>
            <person name="Rise C."/>
            <person name="Rodriguez J."/>
            <person name="Rogers J."/>
            <person name="Rogov P."/>
            <person name="Rutman M."/>
            <person name="Schupbach R."/>
            <person name="Seaman C."/>
            <person name="Settipalli S."/>
            <person name="Sharpe T."/>
            <person name="Sheridan J."/>
            <person name="Sherpa N."/>
            <person name="Shi J."/>
            <person name="Smirnov S."/>
            <person name="Smith C."/>
            <person name="Sougnez C."/>
            <person name="Spencer B."/>
            <person name="Stalker J."/>
            <person name="Stange-thomann N."/>
            <person name="Stavropoulos S."/>
            <person name="Stetson K."/>
            <person name="Stone C."/>
            <person name="Stone S."/>
            <person name="Stubbs M."/>
            <person name="Talamas J."/>
            <person name="Tchuinga P."/>
            <person name="Tenzing P."/>
            <person name="Tesfaye S."/>
            <person name="Theodore J."/>
            <person name="Thoulutsang Y."/>
            <person name="Topham K."/>
            <person name="Towey S."/>
            <person name="Tsamla T."/>
            <person name="Tsomo N."/>
            <person name="Vallee D."/>
            <person name="Vassiliev H."/>
            <person name="Venkataraman V."/>
            <person name="Vinson J."/>
            <person name="Vo A."/>
            <person name="Wade C."/>
            <person name="Wang S."/>
            <person name="Wangchuk T."/>
            <person name="Wangdi T."/>
            <person name="Whittaker C."/>
            <person name="Wilkinson J."/>
            <person name="Wu Y."/>
            <person name="Wyman D."/>
            <person name="Yadav S."/>
            <person name="Yang S."/>
            <person name="Yang X."/>
            <person name="Yeager S."/>
            <person name="Yee E."/>
            <person name="Young G."/>
            <person name="Zainoun J."/>
            <person name="Zembeck L."/>
            <person name="Zimmer A."/>
            <person name="Zody M."/>
            <person name="Lander E."/>
        </authorList>
    </citation>
    <scope>NUCLEOTIDE SEQUENCE [LARGE SCALE GENOMIC DNA]</scope>
</reference>
<keyword evidence="1 3" id="KW-0328">Glycosyltransferase</keyword>
<dbReference type="HOGENOM" id="CLU_082436_1_0_1"/>
<comment type="similarity">
    <text evidence="3">Belongs to the glycosyltransferase 23 family.</text>
</comment>
<evidence type="ECO:0000256" key="1">
    <source>
        <dbReference type="ARBA" id="ARBA00022676"/>
    </source>
</evidence>
<reference evidence="5" key="3">
    <citation type="submission" date="2025-09" db="UniProtKB">
        <authorList>
            <consortium name="Ensembl"/>
        </authorList>
    </citation>
    <scope>IDENTIFICATION</scope>
</reference>
<dbReference type="InterPro" id="IPR045573">
    <property type="entry name" value="Fut8_N_cat"/>
</dbReference>
<comment type="caution">
    <text evidence="3">Lacks conserved residue(s) required for the propagation of feature annotation.</text>
</comment>
<proteinExistence type="inferred from homology"/>
<dbReference type="AlphaFoldDB" id="H2YFV1"/>
<evidence type="ECO:0000256" key="3">
    <source>
        <dbReference type="PROSITE-ProRule" id="PRU00992"/>
    </source>
</evidence>
<dbReference type="GeneTree" id="ENSGT00530000063737"/>
<dbReference type="GO" id="GO:0046921">
    <property type="term" value="F:alpha-(1-&gt;6)-fucosyltransferase activity"/>
    <property type="evidence" value="ECO:0007669"/>
    <property type="project" value="TreeGrafter"/>
</dbReference>
<dbReference type="OMA" id="THMVREY"/>
<accession>H2YFV1</accession>
<dbReference type="PANTHER" id="PTHR13132">
    <property type="entry name" value="ALPHA- 1,6 -FUCOSYLTRANSFERASE"/>
    <property type="match status" value="1"/>
</dbReference>
<dbReference type="Proteomes" id="UP000007875">
    <property type="component" value="Unassembled WGS sequence"/>
</dbReference>
<reference evidence="5" key="2">
    <citation type="submission" date="2025-08" db="UniProtKB">
        <authorList>
            <consortium name="Ensembl"/>
        </authorList>
    </citation>
    <scope>IDENTIFICATION</scope>
</reference>
<dbReference type="InterPro" id="IPR027350">
    <property type="entry name" value="GT23_dom"/>
</dbReference>
<name>H2YFV1_CIOSA</name>
<keyword evidence="6" id="KW-1185">Reference proteome</keyword>
<evidence type="ECO:0000313" key="5">
    <source>
        <dbReference type="Ensembl" id="ENSCSAVP00000004199.1"/>
    </source>
</evidence>
<organism evidence="5 6">
    <name type="scientific">Ciona savignyi</name>
    <name type="common">Pacific transparent sea squirt</name>
    <dbReference type="NCBI Taxonomy" id="51511"/>
    <lineage>
        <taxon>Eukaryota</taxon>
        <taxon>Metazoa</taxon>
        <taxon>Chordata</taxon>
        <taxon>Tunicata</taxon>
        <taxon>Ascidiacea</taxon>
        <taxon>Phlebobranchia</taxon>
        <taxon>Cionidae</taxon>
        <taxon>Ciona</taxon>
    </lineage>
</organism>